<name>A0ABW2LIU4_9PSEU</name>
<sequence length="148" mass="16033">MEMLFLLFLCGFAAATLIFWPLLNRANKRAGDSGAPQRGRHALDAAAAPAKPATKAATTTSTATTSTTATSSSAQPEDDPNGEETGTEQTGGESTQPVSMDAAPQPREPEEDPMPELPTDLFETRYQAKFNRPKRRLERIRAEIGQRE</sequence>
<feature type="region of interest" description="Disordered" evidence="1">
    <location>
        <begin position="29"/>
        <end position="121"/>
    </location>
</feature>
<organism evidence="2 3">
    <name type="scientific">Saccharopolyspora griseoalba</name>
    <dbReference type="NCBI Taxonomy" id="1431848"/>
    <lineage>
        <taxon>Bacteria</taxon>
        <taxon>Bacillati</taxon>
        <taxon>Actinomycetota</taxon>
        <taxon>Actinomycetes</taxon>
        <taxon>Pseudonocardiales</taxon>
        <taxon>Pseudonocardiaceae</taxon>
        <taxon>Saccharopolyspora</taxon>
    </lineage>
</organism>
<accession>A0ABW2LIU4</accession>
<proteinExistence type="predicted"/>
<keyword evidence="3" id="KW-1185">Reference proteome</keyword>
<evidence type="ECO:0000256" key="1">
    <source>
        <dbReference type="SAM" id="MobiDB-lite"/>
    </source>
</evidence>
<comment type="caution">
    <text evidence="2">The sequence shown here is derived from an EMBL/GenBank/DDBJ whole genome shotgun (WGS) entry which is preliminary data.</text>
</comment>
<evidence type="ECO:0000313" key="3">
    <source>
        <dbReference type="Proteomes" id="UP001596504"/>
    </source>
</evidence>
<feature type="compositionally biased region" description="Low complexity" evidence="1">
    <location>
        <begin position="45"/>
        <end position="74"/>
    </location>
</feature>
<gene>
    <name evidence="2" type="ORF">ACFQRI_12805</name>
</gene>
<feature type="compositionally biased region" description="Low complexity" evidence="1">
    <location>
        <begin position="87"/>
        <end position="96"/>
    </location>
</feature>
<protein>
    <submittedName>
        <fullName evidence="2">Uncharacterized protein</fullName>
    </submittedName>
</protein>
<feature type="compositionally biased region" description="Acidic residues" evidence="1">
    <location>
        <begin position="76"/>
        <end position="86"/>
    </location>
</feature>
<dbReference type="RefSeq" id="WP_380668014.1">
    <property type="nucleotide sequence ID" value="NZ_JBHTCJ010000005.1"/>
</dbReference>
<dbReference type="Proteomes" id="UP001596504">
    <property type="component" value="Unassembled WGS sequence"/>
</dbReference>
<dbReference type="EMBL" id="JBHTCJ010000005">
    <property type="protein sequence ID" value="MFC7342288.1"/>
    <property type="molecule type" value="Genomic_DNA"/>
</dbReference>
<evidence type="ECO:0000313" key="2">
    <source>
        <dbReference type="EMBL" id="MFC7342288.1"/>
    </source>
</evidence>
<reference evidence="3" key="1">
    <citation type="journal article" date="2019" name="Int. J. Syst. Evol. Microbiol.">
        <title>The Global Catalogue of Microorganisms (GCM) 10K type strain sequencing project: providing services to taxonomists for standard genome sequencing and annotation.</title>
        <authorList>
            <consortium name="The Broad Institute Genomics Platform"/>
            <consortium name="The Broad Institute Genome Sequencing Center for Infectious Disease"/>
            <person name="Wu L."/>
            <person name="Ma J."/>
        </authorList>
    </citation>
    <scope>NUCLEOTIDE SEQUENCE [LARGE SCALE GENOMIC DNA]</scope>
    <source>
        <strain evidence="3">WLHS5</strain>
    </source>
</reference>